<comment type="caution">
    <text evidence="1">The sequence shown here is derived from an EMBL/GenBank/DDBJ whole genome shotgun (WGS) entry which is preliminary data.</text>
</comment>
<accession>A0ABV5Y4I8</accession>
<keyword evidence="2" id="KW-1185">Reference proteome</keyword>
<evidence type="ECO:0000313" key="1">
    <source>
        <dbReference type="EMBL" id="MFB9821894.1"/>
    </source>
</evidence>
<dbReference type="EMBL" id="JBHMBC010000039">
    <property type="protein sequence ID" value="MFB9821894.1"/>
    <property type="molecule type" value="Genomic_DNA"/>
</dbReference>
<protein>
    <submittedName>
        <fullName evidence="1">Enoyl-CoA hydratase/isomerase family protein</fullName>
    </submittedName>
</protein>
<dbReference type="CDD" id="cd06558">
    <property type="entry name" value="crotonase-like"/>
    <property type="match status" value="1"/>
</dbReference>
<evidence type="ECO:0000313" key="2">
    <source>
        <dbReference type="Proteomes" id="UP001589702"/>
    </source>
</evidence>
<dbReference type="PANTHER" id="PTHR11941">
    <property type="entry name" value="ENOYL-COA HYDRATASE-RELATED"/>
    <property type="match status" value="1"/>
</dbReference>
<dbReference type="RefSeq" id="WP_234750500.1">
    <property type="nucleotide sequence ID" value="NZ_BAAAWN010000001.1"/>
</dbReference>
<dbReference type="PANTHER" id="PTHR11941:SF54">
    <property type="entry name" value="ENOYL-COA HYDRATASE, MITOCHONDRIAL"/>
    <property type="match status" value="1"/>
</dbReference>
<sequence length="240" mass="25163">MIDISEQDGIATVRISHGKVNALDLELARGLRDAFESFSSYRAVVLTGNGRAFSAGADLRRLLDEGEPYAVEFLTALEELYATAFACRMPVVAAIEGHAIAGGCVLAATADVRLMSGGTIGLPELVVGVPFPVVTVEIMRHVLGHRLASVVYGAKAYAPDDALRAGLIDEVVAADLLLASARERAEALAASPPSTFTRVKGSLRAPAAERIGAARGEGALMARLWTLPEVSAALSRVLAR</sequence>
<dbReference type="InterPro" id="IPR029045">
    <property type="entry name" value="ClpP/crotonase-like_dom_sf"/>
</dbReference>
<proteinExistence type="predicted"/>
<dbReference type="InterPro" id="IPR001753">
    <property type="entry name" value="Enoyl-CoA_hydra/iso"/>
</dbReference>
<dbReference type="SUPFAM" id="SSF52096">
    <property type="entry name" value="ClpP/crotonase"/>
    <property type="match status" value="1"/>
</dbReference>
<dbReference type="Proteomes" id="UP001589702">
    <property type="component" value="Unassembled WGS sequence"/>
</dbReference>
<dbReference type="Pfam" id="PF00378">
    <property type="entry name" value="ECH_1"/>
    <property type="match status" value="1"/>
</dbReference>
<organism evidence="1 2">
    <name type="scientific">Arthrobacter ramosus</name>
    <dbReference type="NCBI Taxonomy" id="1672"/>
    <lineage>
        <taxon>Bacteria</taxon>
        <taxon>Bacillati</taxon>
        <taxon>Actinomycetota</taxon>
        <taxon>Actinomycetes</taxon>
        <taxon>Micrococcales</taxon>
        <taxon>Micrococcaceae</taxon>
        <taxon>Arthrobacter</taxon>
    </lineage>
</organism>
<name>A0ABV5Y4I8_ARTRM</name>
<dbReference type="Gene3D" id="3.90.226.10">
    <property type="entry name" value="2-enoyl-CoA Hydratase, Chain A, domain 1"/>
    <property type="match status" value="1"/>
</dbReference>
<gene>
    <name evidence="1" type="ORF">ACFFP1_20660</name>
</gene>
<reference evidence="1 2" key="1">
    <citation type="submission" date="2024-09" db="EMBL/GenBank/DDBJ databases">
        <authorList>
            <person name="Sun Q."/>
            <person name="Mori K."/>
        </authorList>
    </citation>
    <scope>NUCLEOTIDE SEQUENCE [LARGE SCALE GENOMIC DNA]</scope>
    <source>
        <strain evidence="1 2">JCM 1334</strain>
    </source>
</reference>